<dbReference type="AlphaFoldDB" id="A0AA48MDE6"/>
<dbReference type="RefSeq" id="WP_304414766.1">
    <property type="nucleotide sequence ID" value="NZ_OY569118.1"/>
</dbReference>
<dbReference type="SUPFAM" id="SSF52540">
    <property type="entry name" value="P-loop containing nucleoside triphosphate hydrolases"/>
    <property type="match status" value="1"/>
</dbReference>
<dbReference type="KEGG" id="bayd:BSPP4475_18260"/>
<evidence type="ECO:0000256" key="7">
    <source>
        <dbReference type="ARBA" id="ARBA00022989"/>
    </source>
</evidence>
<evidence type="ECO:0000313" key="12">
    <source>
        <dbReference type="EMBL" id="CAJ1004261.1"/>
    </source>
</evidence>
<dbReference type="InterPro" id="IPR011527">
    <property type="entry name" value="ABC1_TM_dom"/>
</dbReference>
<comment type="subcellular location">
    <subcellularLocation>
        <location evidence="1">Cell membrane</location>
        <topology evidence="1">Multi-pass membrane protein</topology>
    </subcellularLocation>
</comment>
<evidence type="ECO:0000256" key="5">
    <source>
        <dbReference type="ARBA" id="ARBA00022741"/>
    </source>
</evidence>
<keyword evidence="13" id="KW-1185">Reference proteome</keyword>
<dbReference type="Gene3D" id="1.20.1560.10">
    <property type="entry name" value="ABC transporter type 1, transmembrane domain"/>
    <property type="match status" value="1"/>
</dbReference>
<dbReference type="PANTHER" id="PTHR24221">
    <property type="entry name" value="ATP-BINDING CASSETTE SUB-FAMILY B"/>
    <property type="match status" value="1"/>
</dbReference>
<dbReference type="GO" id="GO:0140359">
    <property type="term" value="F:ABC-type transporter activity"/>
    <property type="evidence" value="ECO:0007669"/>
    <property type="project" value="InterPro"/>
</dbReference>
<dbReference type="FunFam" id="3.40.50.300:FF:000221">
    <property type="entry name" value="Multidrug ABC transporter ATP-binding protein"/>
    <property type="match status" value="1"/>
</dbReference>
<dbReference type="InterPro" id="IPR003439">
    <property type="entry name" value="ABC_transporter-like_ATP-bd"/>
</dbReference>
<dbReference type="PROSITE" id="PS00211">
    <property type="entry name" value="ABC_TRANSPORTER_1"/>
    <property type="match status" value="1"/>
</dbReference>
<dbReference type="SMART" id="SM00382">
    <property type="entry name" value="AAA"/>
    <property type="match status" value="1"/>
</dbReference>
<feature type="transmembrane region" description="Helical" evidence="9">
    <location>
        <begin position="134"/>
        <end position="159"/>
    </location>
</feature>
<keyword evidence="3" id="KW-1003">Cell membrane</keyword>
<keyword evidence="8 9" id="KW-0472">Membrane</keyword>
<dbReference type="GO" id="GO:0005886">
    <property type="term" value="C:plasma membrane"/>
    <property type="evidence" value="ECO:0007669"/>
    <property type="project" value="UniProtKB-SubCell"/>
</dbReference>
<feature type="domain" description="ABC transmembrane type-1" evidence="11">
    <location>
        <begin position="2"/>
        <end position="290"/>
    </location>
</feature>
<keyword evidence="2" id="KW-0813">Transport</keyword>
<dbReference type="EMBL" id="OY569118">
    <property type="protein sequence ID" value="CAJ1004261.1"/>
    <property type="molecule type" value="Genomic_DNA"/>
</dbReference>
<gene>
    <name evidence="12" type="ORF">BSPP4475_18260</name>
</gene>
<dbReference type="Pfam" id="PF00664">
    <property type="entry name" value="ABC_membrane"/>
    <property type="match status" value="1"/>
</dbReference>
<dbReference type="InterPro" id="IPR017871">
    <property type="entry name" value="ABC_transporter-like_CS"/>
</dbReference>
<dbReference type="GO" id="GO:0005524">
    <property type="term" value="F:ATP binding"/>
    <property type="evidence" value="ECO:0007669"/>
    <property type="project" value="UniProtKB-KW"/>
</dbReference>
<evidence type="ECO:0000256" key="6">
    <source>
        <dbReference type="ARBA" id="ARBA00022840"/>
    </source>
</evidence>
<dbReference type="SUPFAM" id="SSF90123">
    <property type="entry name" value="ABC transporter transmembrane region"/>
    <property type="match status" value="1"/>
</dbReference>
<evidence type="ECO:0000256" key="3">
    <source>
        <dbReference type="ARBA" id="ARBA00022475"/>
    </source>
</evidence>
<dbReference type="InterPro" id="IPR036640">
    <property type="entry name" value="ABC1_TM_sf"/>
</dbReference>
<keyword evidence="4 9" id="KW-0812">Transmembrane</keyword>
<feature type="domain" description="ABC transporter" evidence="10">
    <location>
        <begin position="326"/>
        <end position="566"/>
    </location>
</feature>
<dbReference type="InterPro" id="IPR003593">
    <property type="entry name" value="AAA+_ATPase"/>
</dbReference>
<proteinExistence type="predicted"/>
<dbReference type="Pfam" id="PF00005">
    <property type="entry name" value="ABC_tran"/>
    <property type="match status" value="1"/>
</dbReference>
<evidence type="ECO:0000256" key="8">
    <source>
        <dbReference type="ARBA" id="ARBA00023136"/>
    </source>
</evidence>
<dbReference type="InterPro" id="IPR027417">
    <property type="entry name" value="P-loop_NTPase"/>
</dbReference>
<keyword evidence="7 9" id="KW-1133">Transmembrane helix</keyword>
<evidence type="ECO:0000259" key="10">
    <source>
        <dbReference type="PROSITE" id="PS50893"/>
    </source>
</evidence>
<evidence type="ECO:0000313" key="13">
    <source>
        <dbReference type="Proteomes" id="UP001189619"/>
    </source>
</evidence>
<dbReference type="Gene3D" id="3.40.50.300">
    <property type="entry name" value="P-loop containing nucleotide triphosphate hydrolases"/>
    <property type="match status" value="1"/>
</dbReference>
<dbReference type="PROSITE" id="PS50929">
    <property type="entry name" value="ABC_TM1F"/>
    <property type="match status" value="1"/>
</dbReference>
<name>A0AA48MDE6_9BACL</name>
<dbReference type="PANTHER" id="PTHR24221:SF646">
    <property type="entry name" value="HAEMOLYSIN SECRETION ATP-BINDING PROTEIN"/>
    <property type="match status" value="1"/>
</dbReference>
<dbReference type="GO" id="GO:0034040">
    <property type="term" value="F:ATPase-coupled lipid transmembrane transporter activity"/>
    <property type="evidence" value="ECO:0007669"/>
    <property type="project" value="TreeGrafter"/>
</dbReference>
<dbReference type="InterPro" id="IPR039421">
    <property type="entry name" value="Type_1_exporter"/>
</dbReference>
<evidence type="ECO:0000256" key="9">
    <source>
        <dbReference type="SAM" id="Phobius"/>
    </source>
</evidence>
<dbReference type="CDD" id="cd03228">
    <property type="entry name" value="ABCC_MRP_Like"/>
    <property type="match status" value="1"/>
</dbReference>
<dbReference type="GO" id="GO:0016887">
    <property type="term" value="F:ATP hydrolysis activity"/>
    <property type="evidence" value="ECO:0007669"/>
    <property type="project" value="InterPro"/>
</dbReference>
<evidence type="ECO:0000256" key="2">
    <source>
        <dbReference type="ARBA" id="ARBA00022448"/>
    </source>
</evidence>
<dbReference type="Proteomes" id="UP001189619">
    <property type="component" value="Chromosome"/>
</dbReference>
<organism evidence="12 13">
    <name type="scientific">Brevibacillus aydinogluensis</name>
    <dbReference type="NCBI Taxonomy" id="927786"/>
    <lineage>
        <taxon>Bacteria</taxon>
        <taxon>Bacillati</taxon>
        <taxon>Bacillota</taxon>
        <taxon>Bacilli</taxon>
        <taxon>Bacillales</taxon>
        <taxon>Paenibacillaceae</taxon>
        <taxon>Brevibacillus</taxon>
    </lineage>
</organism>
<sequence>MIASVTLSIVNGCFPFLTLWISKELIDEVTRFIQSDTWEYVALVWLLIGQFSITVLSSLSKNIKEYLDKQMVYKVEFDVQHMILANTSSVPVMYFDLAEYHNHLQRISGGGSRFLSPVRTMIDMFEAALSLCSYAAFLIVIHWSLLLVSLLATIPIFLVQAKYSQLRYRLHVKQNPVAREAEYYKYLLQDRTSAKEIRLFGLASFFLNRWIEKFVQNASETLRLERRQQGAEVGMEAVSSFFYMGMAVALIWLARTTKMSIGDFIAIIQAIQGTQGTLNRISTLLAKLYEEKLYIKDFYQFFEIKEPRIEINKGQEPFPTPIQRGITFENVSFRYIHGDRDVLSNVSFHINPQEKIAIIGQNGSGKTTLIKCLMGLYPPLHGQIKIDGKNIYDIDQKQLLSNITVIFQDFIRYHLTVRENIAVGDIKRMDDWERIQAVAKVSGTDSFIQQFALGYETPLGRLLVDGEDLSGGQWQKIALARALFRDSQVVILDEPTASLDPIAEMEIFQNFKLLADKKIAIFISHRMAASRMADRIIVMKEGKIVEMGTHEELMELRQEYYHMYTMQAQWFSAESEYTKEVVGWRN</sequence>
<feature type="transmembrane region" description="Helical" evidence="9">
    <location>
        <begin position="40"/>
        <end position="59"/>
    </location>
</feature>
<keyword evidence="6 12" id="KW-0067">ATP-binding</keyword>
<evidence type="ECO:0000256" key="1">
    <source>
        <dbReference type="ARBA" id="ARBA00004651"/>
    </source>
</evidence>
<protein>
    <submittedName>
        <fullName evidence="12">ABC transporter ATP-binding protein</fullName>
    </submittedName>
</protein>
<keyword evidence="5" id="KW-0547">Nucleotide-binding</keyword>
<dbReference type="PROSITE" id="PS50893">
    <property type="entry name" value="ABC_TRANSPORTER_2"/>
    <property type="match status" value="1"/>
</dbReference>
<evidence type="ECO:0000256" key="4">
    <source>
        <dbReference type="ARBA" id="ARBA00022692"/>
    </source>
</evidence>
<accession>A0AA48MDE6</accession>
<evidence type="ECO:0000259" key="11">
    <source>
        <dbReference type="PROSITE" id="PS50929"/>
    </source>
</evidence>
<reference evidence="12" key="1">
    <citation type="submission" date="2023-07" db="EMBL/GenBank/DDBJ databases">
        <authorList>
            <person name="Ivanov I."/>
            <person name="Teneva D."/>
            <person name="Stoikov I."/>
        </authorList>
    </citation>
    <scope>NUCLEOTIDE SEQUENCE</scope>
    <source>
        <strain evidence="12">4475</strain>
    </source>
</reference>